<evidence type="ECO:0000313" key="6">
    <source>
        <dbReference type="EMBL" id="VVC46101.1"/>
    </source>
</evidence>
<dbReference type="GO" id="GO:0060271">
    <property type="term" value="P:cilium assembly"/>
    <property type="evidence" value="ECO:0007669"/>
    <property type="project" value="TreeGrafter"/>
</dbReference>
<dbReference type="GO" id="GO:0005524">
    <property type="term" value="F:ATP binding"/>
    <property type="evidence" value="ECO:0007669"/>
    <property type="project" value="UniProtKB-KW"/>
</dbReference>
<dbReference type="Proteomes" id="UP000325440">
    <property type="component" value="Unassembled WGS sequence"/>
</dbReference>
<accession>A0A5E4NQD9</accession>
<proteinExistence type="predicted"/>
<dbReference type="PANTHER" id="PTHR45870">
    <property type="entry name" value="TUBULIN MONOGLYCYLASE TTLL3"/>
    <property type="match status" value="1"/>
</dbReference>
<dbReference type="PANTHER" id="PTHR45870:SF2">
    <property type="entry name" value="TUBULIN MONOGLYCYLASE TTLL3"/>
    <property type="match status" value="1"/>
</dbReference>
<evidence type="ECO:0000256" key="1">
    <source>
        <dbReference type="ARBA" id="ARBA00004496"/>
    </source>
</evidence>
<dbReference type="EMBL" id="CABPRJ010002434">
    <property type="protein sequence ID" value="VVC46101.1"/>
    <property type="molecule type" value="Genomic_DNA"/>
</dbReference>
<dbReference type="GO" id="GO:0003341">
    <property type="term" value="P:cilium movement"/>
    <property type="evidence" value="ECO:0007669"/>
    <property type="project" value="TreeGrafter"/>
</dbReference>
<dbReference type="Pfam" id="PF03133">
    <property type="entry name" value="TTL"/>
    <property type="match status" value="1"/>
</dbReference>
<protein>
    <submittedName>
        <fullName evidence="6">Tubulin-tyrosine ligase/Tubulin polyglutamylase</fullName>
    </submittedName>
</protein>
<keyword evidence="3 6" id="KW-0436">Ligase</keyword>
<evidence type="ECO:0000256" key="5">
    <source>
        <dbReference type="ARBA" id="ARBA00022840"/>
    </source>
</evidence>
<dbReference type="OrthoDB" id="202825at2759"/>
<sequence>MKTNAYYRGSSVGKYTVGTVDQAIKDKKIFSEKAKMPAEVRKVLLDHGWISKHPLDGGAINKDSVFSLHKNHERVKTVVKRYDSGLIWMDSQRCEVNWLTLHPSIIINRFPRDESGPLKLCELMPGNAAFNNYYPRAYMITAVNDIVEDYSLTACASLVRAFIDGYENEKILNSPNNSKDIQKALHFAIHNCYKLVNSTYGDQTFSGKGPEWESFFKYYYQITHKNQKFLISMDVKDLNSIKKFSKLLIAKLEILRPQTAMDGHCNTWILKSNKPSILLNEFDEILKMCEKIKSEGATNNCIIQKFIETPLLSKNLKFDLQTWILISTLDNCVTIWLYQMCCMQFGSKKFNLNIEKSKPIQYENSNIHIHTCNLKKIKSLLRSMGMIETNDVPLYITLKKNIVSSVVATVDVLNLRPNSFELFQATFVLGSDLKPWLIKIRPDPCLTTSLYNYKMSTFMSGIATSLAKIIIKKNLACKANIGLFDLVHTSSITDNQYKPRMFIDRPIYNHGVKIRSQKKIHTYKQLSLCQHHNIDDSNIKTYVESIKDEDIYIPMRTDVLSDTFTKKLNMELKHWKDRLNSGSKIDVHVAKYYLSLLDQWKTRFRAAQHFFKSPIQFQNNLIKS</sequence>
<evidence type="ECO:0000256" key="3">
    <source>
        <dbReference type="ARBA" id="ARBA00022598"/>
    </source>
</evidence>
<dbReference type="InterPro" id="IPR051437">
    <property type="entry name" value="TTLL_monoglycylase"/>
</dbReference>
<name>A0A5E4NQD9_9HEMI</name>
<dbReference type="GO" id="GO:0015630">
    <property type="term" value="C:microtubule cytoskeleton"/>
    <property type="evidence" value="ECO:0007669"/>
    <property type="project" value="TreeGrafter"/>
</dbReference>
<evidence type="ECO:0000256" key="2">
    <source>
        <dbReference type="ARBA" id="ARBA00022490"/>
    </source>
</evidence>
<dbReference type="AlphaFoldDB" id="A0A5E4NQD9"/>
<evidence type="ECO:0000256" key="4">
    <source>
        <dbReference type="ARBA" id="ARBA00022741"/>
    </source>
</evidence>
<dbReference type="Gene3D" id="3.30.470.20">
    <property type="entry name" value="ATP-grasp fold, B domain"/>
    <property type="match status" value="1"/>
</dbReference>
<dbReference type="GO" id="GO:0005930">
    <property type="term" value="C:axoneme"/>
    <property type="evidence" value="ECO:0007669"/>
    <property type="project" value="TreeGrafter"/>
</dbReference>
<dbReference type="GO" id="GO:0070736">
    <property type="term" value="F:protein-glycine ligase activity, initiating"/>
    <property type="evidence" value="ECO:0007669"/>
    <property type="project" value="TreeGrafter"/>
</dbReference>
<organism evidence="6 7">
    <name type="scientific">Cinara cedri</name>
    <dbReference type="NCBI Taxonomy" id="506608"/>
    <lineage>
        <taxon>Eukaryota</taxon>
        <taxon>Metazoa</taxon>
        <taxon>Ecdysozoa</taxon>
        <taxon>Arthropoda</taxon>
        <taxon>Hexapoda</taxon>
        <taxon>Insecta</taxon>
        <taxon>Pterygota</taxon>
        <taxon>Neoptera</taxon>
        <taxon>Paraneoptera</taxon>
        <taxon>Hemiptera</taxon>
        <taxon>Sternorrhyncha</taxon>
        <taxon>Aphidomorpha</taxon>
        <taxon>Aphidoidea</taxon>
        <taxon>Aphididae</taxon>
        <taxon>Lachninae</taxon>
        <taxon>Cinara</taxon>
    </lineage>
</organism>
<keyword evidence="2" id="KW-0963">Cytoplasm</keyword>
<keyword evidence="5" id="KW-0067">ATP-binding</keyword>
<keyword evidence="7" id="KW-1185">Reference proteome</keyword>
<keyword evidence="4" id="KW-0547">Nucleotide-binding</keyword>
<evidence type="ECO:0000313" key="7">
    <source>
        <dbReference type="Proteomes" id="UP000325440"/>
    </source>
</evidence>
<dbReference type="InterPro" id="IPR004344">
    <property type="entry name" value="TTL/TTLL_fam"/>
</dbReference>
<dbReference type="PROSITE" id="PS51221">
    <property type="entry name" value="TTL"/>
    <property type="match status" value="1"/>
</dbReference>
<gene>
    <name evidence="6" type="ORF">CINCED_3A019339</name>
</gene>
<comment type="subcellular location">
    <subcellularLocation>
        <location evidence="1">Cytoplasm</location>
    </subcellularLocation>
</comment>
<reference evidence="6 7" key="1">
    <citation type="submission" date="2019-08" db="EMBL/GenBank/DDBJ databases">
        <authorList>
            <person name="Alioto T."/>
            <person name="Alioto T."/>
            <person name="Gomez Garrido J."/>
        </authorList>
    </citation>
    <scope>NUCLEOTIDE SEQUENCE [LARGE SCALE GENOMIC DNA]</scope>
</reference>